<organism evidence="7 8">
    <name type="scientific">Oryza sativa subsp. indica</name>
    <name type="common">Rice</name>
    <dbReference type="NCBI Taxonomy" id="39946"/>
    <lineage>
        <taxon>Eukaryota</taxon>
        <taxon>Viridiplantae</taxon>
        <taxon>Streptophyta</taxon>
        <taxon>Embryophyta</taxon>
        <taxon>Tracheophyta</taxon>
        <taxon>Spermatophyta</taxon>
        <taxon>Magnoliopsida</taxon>
        <taxon>Liliopsida</taxon>
        <taxon>Poales</taxon>
        <taxon>Poaceae</taxon>
        <taxon>BOP clade</taxon>
        <taxon>Oryzoideae</taxon>
        <taxon>Oryzeae</taxon>
        <taxon>Oryzinae</taxon>
        <taxon>Oryza</taxon>
        <taxon>Oryza sativa</taxon>
    </lineage>
</organism>
<dbReference type="InterPro" id="IPR044814">
    <property type="entry name" value="Terpene_cyclase_plant_C1"/>
</dbReference>
<dbReference type="SUPFAM" id="SSF48239">
    <property type="entry name" value="Terpenoid cyclases/Protein prenyltransferases"/>
    <property type="match status" value="4"/>
</dbReference>
<evidence type="ECO:0000313" key="7">
    <source>
        <dbReference type="EMBL" id="EEC77979.1"/>
    </source>
</evidence>
<dbReference type="FunFam" id="1.10.600.10:FF:000005">
    <property type="entry name" value="Ent-kaur-16-ene synthase, chloroplastic"/>
    <property type="match status" value="1"/>
</dbReference>
<dbReference type="SFLD" id="SFLDG01014">
    <property type="entry name" value="Terpene_Cyclase_Like_1_N-term"/>
    <property type="match status" value="2"/>
</dbReference>
<dbReference type="CDD" id="cd00684">
    <property type="entry name" value="Terpene_cyclase_plant_C1"/>
    <property type="match status" value="1"/>
</dbReference>
<reference evidence="7 8" key="1">
    <citation type="journal article" date="2005" name="PLoS Biol.">
        <title>The genomes of Oryza sativa: a history of duplications.</title>
        <authorList>
            <person name="Yu J."/>
            <person name="Wang J."/>
            <person name="Lin W."/>
            <person name="Li S."/>
            <person name="Li H."/>
            <person name="Zhou J."/>
            <person name="Ni P."/>
            <person name="Dong W."/>
            <person name="Hu S."/>
            <person name="Zeng C."/>
            <person name="Zhang J."/>
            <person name="Zhang Y."/>
            <person name="Li R."/>
            <person name="Xu Z."/>
            <person name="Li S."/>
            <person name="Li X."/>
            <person name="Zheng H."/>
            <person name="Cong L."/>
            <person name="Lin L."/>
            <person name="Yin J."/>
            <person name="Geng J."/>
            <person name="Li G."/>
            <person name="Shi J."/>
            <person name="Liu J."/>
            <person name="Lv H."/>
            <person name="Li J."/>
            <person name="Wang J."/>
            <person name="Deng Y."/>
            <person name="Ran L."/>
            <person name="Shi X."/>
            <person name="Wang X."/>
            <person name="Wu Q."/>
            <person name="Li C."/>
            <person name="Ren X."/>
            <person name="Wang J."/>
            <person name="Wang X."/>
            <person name="Li D."/>
            <person name="Liu D."/>
            <person name="Zhang X."/>
            <person name="Ji Z."/>
            <person name="Zhao W."/>
            <person name="Sun Y."/>
            <person name="Zhang Z."/>
            <person name="Bao J."/>
            <person name="Han Y."/>
            <person name="Dong L."/>
            <person name="Ji J."/>
            <person name="Chen P."/>
            <person name="Wu S."/>
            <person name="Liu J."/>
            <person name="Xiao Y."/>
            <person name="Bu D."/>
            <person name="Tan J."/>
            <person name="Yang L."/>
            <person name="Ye C."/>
            <person name="Zhang J."/>
            <person name="Xu J."/>
            <person name="Zhou Y."/>
            <person name="Yu Y."/>
            <person name="Zhang B."/>
            <person name="Zhuang S."/>
            <person name="Wei H."/>
            <person name="Liu B."/>
            <person name="Lei M."/>
            <person name="Yu H."/>
            <person name="Li Y."/>
            <person name="Xu H."/>
            <person name="Wei S."/>
            <person name="He X."/>
            <person name="Fang L."/>
            <person name="Zhang Z."/>
            <person name="Zhang Y."/>
            <person name="Huang X."/>
            <person name="Su Z."/>
            <person name="Tong W."/>
            <person name="Li J."/>
            <person name="Tong Z."/>
            <person name="Li S."/>
            <person name="Ye J."/>
            <person name="Wang L."/>
            <person name="Fang L."/>
            <person name="Lei T."/>
            <person name="Chen C."/>
            <person name="Chen H."/>
            <person name="Xu Z."/>
            <person name="Li H."/>
            <person name="Huang H."/>
            <person name="Zhang F."/>
            <person name="Xu H."/>
            <person name="Li N."/>
            <person name="Zhao C."/>
            <person name="Li S."/>
            <person name="Dong L."/>
            <person name="Huang Y."/>
            <person name="Li L."/>
            <person name="Xi Y."/>
            <person name="Qi Q."/>
            <person name="Li W."/>
            <person name="Zhang B."/>
            <person name="Hu W."/>
            <person name="Zhang Y."/>
            <person name="Tian X."/>
            <person name="Jiao Y."/>
            <person name="Liang X."/>
            <person name="Jin J."/>
            <person name="Gao L."/>
            <person name="Zheng W."/>
            <person name="Hao B."/>
            <person name="Liu S."/>
            <person name="Wang W."/>
            <person name="Yuan L."/>
            <person name="Cao M."/>
            <person name="McDermott J."/>
            <person name="Samudrala R."/>
            <person name="Wang J."/>
            <person name="Wong G.K."/>
            <person name="Yang H."/>
        </authorList>
    </citation>
    <scope>NUCLEOTIDE SEQUENCE [LARGE SCALE GENOMIC DNA]</scope>
    <source>
        <strain evidence="8">cv. 93-11</strain>
    </source>
</reference>
<dbReference type="FunFam" id="1.50.10.160:FF:000002">
    <property type="entry name" value="cis-abienol synthase, chloroplastic"/>
    <property type="match status" value="1"/>
</dbReference>
<dbReference type="Pfam" id="PF03936">
    <property type="entry name" value="Terpene_synth_C"/>
    <property type="match status" value="1"/>
</dbReference>
<protein>
    <submittedName>
        <fullName evidence="7">Uncharacterized protein</fullName>
    </submittedName>
</protein>
<dbReference type="PANTHER" id="PTHR31739:SF3">
    <property type="entry name" value="ENT-KAUR-16-ENE SYNTHASE, CHLOROPLASTIC"/>
    <property type="match status" value="1"/>
</dbReference>
<dbReference type="Gene3D" id="1.10.600.10">
    <property type="entry name" value="Farnesyl Diphosphate Synthase"/>
    <property type="match status" value="3"/>
</dbReference>
<feature type="domain" description="Terpene synthase N-terminal" evidence="5">
    <location>
        <begin position="674"/>
        <end position="756"/>
    </location>
</feature>
<dbReference type="OMA" id="ACKKMIF"/>
<keyword evidence="4" id="KW-0456">Lyase</keyword>
<gene>
    <name evidence="7" type="ORF">OsI_17356</name>
</gene>
<feature type="domain" description="Terpene synthase N-terminal" evidence="5">
    <location>
        <begin position="282"/>
        <end position="351"/>
    </location>
</feature>
<evidence type="ECO:0000259" key="6">
    <source>
        <dbReference type="Pfam" id="PF03936"/>
    </source>
</evidence>
<dbReference type="GO" id="GO:0000287">
    <property type="term" value="F:magnesium ion binding"/>
    <property type="evidence" value="ECO:0007669"/>
    <property type="project" value="InterPro"/>
</dbReference>
<name>B8AU43_ORYSI</name>
<dbReference type="PANTHER" id="PTHR31739">
    <property type="entry name" value="ENT-COPALYL DIPHOSPHATE SYNTHASE, CHLOROPLASTIC"/>
    <property type="match status" value="1"/>
</dbReference>
<accession>B8AU43</accession>
<dbReference type="InterPro" id="IPR036965">
    <property type="entry name" value="Terpene_synth_N_sf"/>
</dbReference>
<dbReference type="GO" id="GO:0016102">
    <property type="term" value="P:diterpenoid biosynthetic process"/>
    <property type="evidence" value="ECO:0007669"/>
    <property type="project" value="InterPro"/>
</dbReference>
<evidence type="ECO:0000259" key="5">
    <source>
        <dbReference type="Pfam" id="PF01397"/>
    </source>
</evidence>
<dbReference type="Gene3D" id="1.50.10.130">
    <property type="entry name" value="Terpene synthase, N-terminal domain"/>
    <property type="match status" value="2"/>
</dbReference>
<evidence type="ECO:0000256" key="3">
    <source>
        <dbReference type="ARBA" id="ARBA00022842"/>
    </source>
</evidence>
<evidence type="ECO:0000313" key="8">
    <source>
        <dbReference type="Proteomes" id="UP000007015"/>
    </source>
</evidence>
<dbReference type="AlphaFoldDB" id="B8AU43"/>
<dbReference type="InterPro" id="IPR001906">
    <property type="entry name" value="Terpene_synth_N"/>
</dbReference>
<dbReference type="InterPro" id="IPR005630">
    <property type="entry name" value="Terpene_synthase_metal-bd"/>
</dbReference>
<evidence type="ECO:0000256" key="1">
    <source>
        <dbReference type="ARBA" id="ARBA00001946"/>
    </source>
</evidence>
<keyword evidence="3" id="KW-0460">Magnesium</keyword>
<dbReference type="Pfam" id="PF01397">
    <property type="entry name" value="Terpene_synth"/>
    <property type="match status" value="2"/>
</dbReference>
<dbReference type="Gramene" id="BGIOSGA017097-TA">
    <property type="protein sequence ID" value="BGIOSGA017097-PA"/>
    <property type="gene ID" value="BGIOSGA017097"/>
</dbReference>
<feature type="domain" description="Terpene synthase metal-binding" evidence="6">
    <location>
        <begin position="825"/>
        <end position="1059"/>
    </location>
</feature>
<dbReference type="InterPro" id="IPR008949">
    <property type="entry name" value="Isoprenoid_synthase_dom_sf"/>
</dbReference>
<dbReference type="EMBL" id="CM000129">
    <property type="protein sequence ID" value="EEC77979.1"/>
    <property type="molecule type" value="Genomic_DNA"/>
</dbReference>
<sequence>MMMLLLPSSSSSCCCRCPGGQFHGAPPRVMAPRRGVTRVYIEKRLGVGGGNASSLQDMHRKELQARTRDQLQTLELSTSLYDTAWVAMVPLLGSRQHPCFPQCVEWILQNQQDDGSWGTRGFGVAVTRDVLSSTLACVLALKRWNVGQEHIRRGLDFIGRNFSIAMDEQIAAPVGFNITFPGMLSLAMGMDLEFPVRQTDVDRLLHLREIELEREAGDHSYGRKAYMAYVTEGLGNLLEWDEIMMFQRKNGSFFNCPSTTAATLVNHYNDKALQYLNCLLVCSSWLERDEEIMLDITTCAMAFRLLRMNGYHVSSVELSPVAEASSFRESLQGYLNDKKSLLELYKASKMKYALKFPFYTTLDRLDHKRNIERFDAKDSQMLKTEYLLPHANQDILALAVEDFSSSQSIYQDELNYLECWVKENRLHELKFARQKSAYFYLSAAGTVFDPEMSDARIWWDEHHKEELYSEQVEIVFFAIFNSVNQLGAKVSAVQGRDVTKHLIEIDDGSWGTRGFGVAVTRDVLSSTLACVLALKRWNVGQEHIRRGLDFIGRNFSIAMDEQIAAPVGFNITFPGMLSLAMGMDLEFPVRQTDVDRLLHLREIELEREAGDHSYGRKAYMAYVTEGLGNLLEWDEIMMFQRKNGSFFNCPSTTAATLVNHYNDKALQYLNCLLVCSSWLERDEEIMLDITTCAMAFRLLRMNGYHVSSVELSPVAEASSFHNSLQGYLNDTRSLLELYKASKVSIAEKEMKYALKFPFYTTLDRLDHKRNIERFDAKDSQMLKTEYLLPHANQDILALAVEDFSSSQSIYQDELNYLECWVKDEKLDQLPFARQKLTYCYLSAAATIFPRELSEARIAWAKNGVLTTVVDDFFDLGGSKEELENLIALVEKWDGHQEEFYSEQVRIVFSAIYTTVNQLGAKASALQGRDVTKHLTEIWLCLMRSMMIEAEWQRTKYVPTMEEYMANAVVSFALGPIVLPTLYFVGPKLQEDVVRDHEYNELFRLMSTCGRLLNDSQGFERESLEGKLNSVSLLVHHSGGSISIDEAKMKAQKSIDTSRRNLLRLVLGEQGAVPRPCKQLFWKMCKIVHMFYSRTDGFSSPKEMVSAVNAVVKEPLKLKVSDPYGSILSGN</sequence>
<evidence type="ECO:0000256" key="4">
    <source>
        <dbReference type="ARBA" id="ARBA00023239"/>
    </source>
</evidence>
<evidence type="ECO:0000256" key="2">
    <source>
        <dbReference type="ARBA" id="ARBA00022723"/>
    </source>
</evidence>
<dbReference type="InterPro" id="IPR050148">
    <property type="entry name" value="Terpene_synthase-like"/>
</dbReference>
<dbReference type="Gene3D" id="1.50.10.160">
    <property type="match status" value="2"/>
</dbReference>
<dbReference type="InterPro" id="IPR008930">
    <property type="entry name" value="Terpenoid_cyclase/PrenylTrfase"/>
</dbReference>
<dbReference type="Proteomes" id="UP000007015">
    <property type="component" value="Chromosome 4"/>
</dbReference>
<comment type="cofactor">
    <cofactor evidence="1">
        <name>Mg(2+)</name>
        <dbReference type="ChEBI" id="CHEBI:18420"/>
    </cofactor>
</comment>
<proteinExistence type="predicted"/>
<dbReference type="GO" id="GO:0010333">
    <property type="term" value="F:terpene synthase activity"/>
    <property type="evidence" value="ECO:0007669"/>
    <property type="project" value="InterPro"/>
</dbReference>
<dbReference type="HOGENOM" id="CLU_003125_2_0_1"/>
<keyword evidence="8" id="KW-1185">Reference proteome</keyword>
<keyword evidence="2" id="KW-0479">Metal-binding</keyword>
<dbReference type="STRING" id="39946.B8AU43"/>
<dbReference type="SUPFAM" id="SSF48576">
    <property type="entry name" value="Terpenoid synthases"/>
    <property type="match status" value="2"/>
</dbReference>